<proteinExistence type="inferred from homology"/>
<dbReference type="AlphaFoldDB" id="A0A0B7AUT2"/>
<accession>A0A0B7AUT2</accession>
<evidence type="ECO:0000256" key="9">
    <source>
        <dbReference type="RuleBase" id="RU363011"/>
    </source>
</evidence>
<evidence type="ECO:0000256" key="3">
    <source>
        <dbReference type="ARBA" id="ARBA00006792"/>
    </source>
</evidence>
<evidence type="ECO:0000256" key="4">
    <source>
        <dbReference type="ARBA" id="ARBA00022692"/>
    </source>
</evidence>
<keyword evidence="4 9" id="KW-0812">Transmembrane</keyword>
<protein>
    <recommendedName>
        <fullName evidence="9">MICOS complex subunit MIC10</fullName>
    </recommendedName>
</protein>
<comment type="function">
    <text evidence="1 9">Component of the MICOS complex, a large protein complex of the mitochondrial inner membrane that plays crucial roles in the maintenance of crista junctions, inner membrane architecture, and formation of contact sites to the outer membrane.</text>
</comment>
<reference evidence="10" key="1">
    <citation type="submission" date="2014-12" db="EMBL/GenBank/DDBJ databases">
        <title>Insight into the proteome of Arion vulgaris.</title>
        <authorList>
            <person name="Aradska J."/>
            <person name="Bulat T."/>
            <person name="Smidak R."/>
            <person name="Sarate P."/>
            <person name="Gangsoo J."/>
            <person name="Sialana F."/>
            <person name="Bilban M."/>
            <person name="Lubec G."/>
        </authorList>
    </citation>
    <scope>NUCLEOTIDE SEQUENCE</scope>
    <source>
        <tissue evidence="10">Skin</tissue>
    </source>
</reference>
<dbReference type="GO" id="GO:0061617">
    <property type="term" value="C:MICOS complex"/>
    <property type="evidence" value="ECO:0007669"/>
    <property type="project" value="UniProtKB-UniRule"/>
</dbReference>
<evidence type="ECO:0000256" key="6">
    <source>
        <dbReference type="ARBA" id="ARBA00022989"/>
    </source>
</evidence>
<keyword evidence="6 9" id="KW-1133">Transmembrane helix</keyword>
<feature type="transmembrane region" description="Helical" evidence="9">
    <location>
        <begin position="26"/>
        <end position="44"/>
    </location>
</feature>
<dbReference type="EMBL" id="HACG01036911">
    <property type="protein sequence ID" value="CEK83776.1"/>
    <property type="molecule type" value="Transcribed_RNA"/>
</dbReference>
<gene>
    <name evidence="10" type="primary">ORF138950</name>
</gene>
<feature type="non-terminal residue" evidence="10">
    <location>
        <position position="107"/>
    </location>
</feature>
<evidence type="ECO:0000313" key="10">
    <source>
        <dbReference type="EMBL" id="CEK83776.1"/>
    </source>
</evidence>
<dbReference type="InterPro" id="IPR007512">
    <property type="entry name" value="Mic10"/>
</dbReference>
<feature type="non-terminal residue" evidence="10">
    <location>
        <position position="1"/>
    </location>
</feature>
<evidence type="ECO:0000256" key="8">
    <source>
        <dbReference type="ARBA" id="ARBA00023136"/>
    </source>
</evidence>
<organism evidence="10">
    <name type="scientific">Arion vulgaris</name>
    <dbReference type="NCBI Taxonomy" id="1028688"/>
    <lineage>
        <taxon>Eukaryota</taxon>
        <taxon>Metazoa</taxon>
        <taxon>Spiralia</taxon>
        <taxon>Lophotrochozoa</taxon>
        <taxon>Mollusca</taxon>
        <taxon>Gastropoda</taxon>
        <taxon>Heterobranchia</taxon>
        <taxon>Euthyneura</taxon>
        <taxon>Panpulmonata</taxon>
        <taxon>Eupulmonata</taxon>
        <taxon>Stylommatophora</taxon>
        <taxon>Helicina</taxon>
        <taxon>Arionoidea</taxon>
        <taxon>Arionidae</taxon>
        <taxon>Arion</taxon>
    </lineage>
</organism>
<dbReference type="PANTHER" id="PTHR21304:SF0">
    <property type="entry name" value="MICOS COMPLEX SUBUNIT MIC10"/>
    <property type="match status" value="1"/>
</dbReference>
<keyword evidence="5 9" id="KW-0999">Mitochondrion inner membrane</keyword>
<evidence type="ECO:0000256" key="7">
    <source>
        <dbReference type="ARBA" id="ARBA00023128"/>
    </source>
</evidence>
<name>A0A0B7AUT2_9EUPU</name>
<dbReference type="Pfam" id="PF04418">
    <property type="entry name" value="DUF543"/>
    <property type="match status" value="1"/>
</dbReference>
<comment type="subunit">
    <text evidence="9">Component of the mitochondrial contact site and cristae organizing system (MICOS) complex.</text>
</comment>
<evidence type="ECO:0000256" key="2">
    <source>
        <dbReference type="ARBA" id="ARBA00004434"/>
    </source>
</evidence>
<keyword evidence="8 9" id="KW-0472">Membrane</keyword>
<dbReference type="PANTHER" id="PTHR21304">
    <property type="entry name" value="MICOS COMPLEX SUBUNIT MIC10"/>
    <property type="match status" value="1"/>
</dbReference>
<comment type="similarity">
    <text evidence="3 9">Belongs to the MICOS complex subunit Mic10 family.</text>
</comment>
<evidence type="ECO:0000256" key="1">
    <source>
        <dbReference type="ARBA" id="ARBA00002689"/>
    </source>
</evidence>
<comment type="subcellular location">
    <subcellularLocation>
        <location evidence="2 9">Mitochondrion inner membrane</location>
        <topology evidence="2 9">Single-pass membrane protein</topology>
    </subcellularLocation>
</comment>
<keyword evidence="7 9" id="KW-0496">Mitochondrion</keyword>
<sequence>ESKMVDMKRSELAYGEAIDRCLYKSLIKFVCGVGVGIVLSAAVFKRKMWPVILGGGIGTGIGVNDCRHEFKETSPLSRIIVSPNSSPQEVNFSSFNVTCFFIHTYLF</sequence>
<evidence type="ECO:0000256" key="5">
    <source>
        <dbReference type="ARBA" id="ARBA00022792"/>
    </source>
</evidence>